<name>A0ABD3PTP9_9STRA</name>
<dbReference type="AlphaFoldDB" id="A0ABD3PTP9"/>
<evidence type="ECO:0000256" key="3">
    <source>
        <dbReference type="ARBA" id="ARBA00022989"/>
    </source>
</evidence>
<organism evidence="7 8">
    <name type="scientific">Cyclotella cryptica</name>
    <dbReference type="NCBI Taxonomy" id="29204"/>
    <lineage>
        <taxon>Eukaryota</taxon>
        <taxon>Sar</taxon>
        <taxon>Stramenopiles</taxon>
        <taxon>Ochrophyta</taxon>
        <taxon>Bacillariophyta</taxon>
        <taxon>Coscinodiscophyceae</taxon>
        <taxon>Thalassiosirophycidae</taxon>
        <taxon>Stephanodiscales</taxon>
        <taxon>Stephanodiscaceae</taxon>
        <taxon>Cyclotella</taxon>
    </lineage>
</organism>
<dbReference type="PANTHER" id="PTHR23423">
    <property type="entry name" value="ORGANIC SOLUTE TRANSPORTER-RELATED"/>
    <property type="match status" value="1"/>
</dbReference>
<keyword evidence="3 6" id="KW-1133">Transmembrane helix</keyword>
<gene>
    <name evidence="7" type="ORF">HJC23_012059</name>
</gene>
<evidence type="ECO:0000256" key="2">
    <source>
        <dbReference type="ARBA" id="ARBA00022692"/>
    </source>
</evidence>
<comment type="subcellular location">
    <subcellularLocation>
        <location evidence="1">Membrane</location>
        <topology evidence="1">Multi-pass membrane protein</topology>
    </subcellularLocation>
</comment>
<dbReference type="EMBL" id="JABMIG020000118">
    <property type="protein sequence ID" value="KAL3791074.1"/>
    <property type="molecule type" value="Genomic_DNA"/>
</dbReference>
<evidence type="ECO:0000256" key="5">
    <source>
        <dbReference type="SAM" id="MobiDB-lite"/>
    </source>
</evidence>
<keyword evidence="8" id="KW-1185">Reference proteome</keyword>
<evidence type="ECO:0000256" key="4">
    <source>
        <dbReference type="ARBA" id="ARBA00023136"/>
    </source>
</evidence>
<dbReference type="Pfam" id="PF03619">
    <property type="entry name" value="Solute_trans_a"/>
    <property type="match status" value="3"/>
</dbReference>
<feature type="region of interest" description="Disordered" evidence="5">
    <location>
        <begin position="850"/>
        <end position="876"/>
    </location>
</feature>
<sequence length="1014" mass="113521">MLLDYRDASSTFDHGVFMPPMGCPQVRDRVGMGIALVTVLSSLRPGLYARHLQYQAMRKTPTWYSNVHNAGRAYSVSTLYAKDEKKLHATTCPTAGEWFVRFKQGARLRMGEVRRQNEALSSAMIHAILRAHLEEFAAYLLIAFGLALRGEEIALVSLKGMLYTWLESVSATPTPYIMVTLHGRFKGETGLSTPRRRQAARKSRPTMFRRYGANDNDDGNDGGDSRLDVAECDHYDYSNASTPLNRSTKRKGGSSSVGGPSKWLVLPLVLLTAASLLYGYRLQNQLSSLSNDVRTLQRNASLLQSSLADQATLLADVNATLASHSKVIARFQNSISNADVLQKLHTLETQWNDTQARVEADMVNTKTEIRQVLESTKSSIDESVTAAQNEIHGQVALVQANLATYIRTTQDQFSTENSFMVYQLAGTFTLLGCLISMWHMTSHLRSFHQPFVQRKILAILWMCPIYSVTSWMSLVVPSIEGYLAILKDLYEAYVIYQFLSFLIAVLGKGNRDAVVDLLATHASHLSPPVRCFGWCRKELQYTMTGEEATTDKNRQLADDVLLQCQLFAMQFVFLRPLLTATLFALKKIDYHGPMFGPGSPFDHHDQDPLVDGEAEMAVGGGLMDYRSPQFYLVILENVSVFMAFSGLLKFYHAVQEDLSWCRPFPKFLCIKGEGITRVLNPDLPFRWRFLLSTFTHDEHEILGVVFMTFWQGVIISLLADTTDLLSSSEGNEDQQEIMAKQTQNFLICLEMLGFSIAHFYCFPVEEWEEGYRPVQDKSKFGDNLALGDFLHDLKLILRHNKTKRKRKDKFSSEDSISTVLEEDEELGDSESLDNGLDSLLEDVEGLLESRERDERVTSSRHQHSPGSSSVAAGSLPPSGSGIFRSLKEMNAPKELCDATALLLQSSLLDETTARLLTRDIMDLSAYDEHICSNDNNHDSEANILDQSTKETPSDNTHEESVEWNTQLDDSHGEASSGHGDGAPNETSALLSTSIQNEEMLKPSIFTMHSLPPME</sequence>
<comment type="caution">
    <text evidence="7">The sequence shown here is derived from an EMBL/GenBank/DDBJ whole genome shotgun (WGS) entry which is preliminary data.</text>
</comment>
<evidence type="ECO:0000256" key="1">
    <source>
        <dbReference type="ARBA" id="ARBA00004141"/>
    </source>
</evidence>
<feature type="compositionally biased region" description="Basic residues" evidence="5">
    <location>
        <begin position="194"/>
        <end position="204"/>
    </location>
</feature>
<evidence type="ECO:0000256" key="6">
    <source>
        <dbReference type="SAM" id="Phobius"/>
    </source>
</evidence>
<feature type="region of interest" description="Disordered" evidence="5">
    <location>
        <begin position="189"/>
        <end position="225"/>
    </location>
</feature>
<keyword evidence="4 6" id="KW-0472">Membrane</keyword>
<evidence type="ECO:0000313" key="7">
    <source>
        <dbReference type="EMBL" id="KAL3791074.1"/>
    </source>
</evidence>
<dbReference type="InterPro" id="IPR005178">
    <property type="entry name" value="Ostalpha/TMEM184C"/>
</dbReference>
<dbReference type="SMART" id="SM01417">
    <property type="entry name" value="Solute_trans_a"/>
    <property type="match status" value="1"/>
</dbReference>
<feature type="compositionally biased region" description="Polar residues" evidence="5">
    <location>
        <begin position="984"/>
        <end position="996"/>
    </location>
</feature>
<reference evidence="7 8" key="1">
    <citation type="journal article" date="2020" name="G3 (Bethesda)">
        <title>Improved Reference Genome for Cyclotella cryptica CCMP332, a Model for Cell Wall Morphogenesis, Salinity Adaptation, and Lipid Production in Diatoms (Bacillariophyta).</title>
        <authorList>
            <person name="Roberts W.R."/>
            <person name="Downey K.M."/>
            <person name="Ruck E.C."/>
            <person name="Traller J.C."/>
            <person name="Alverson A.J."/>
        </authorList>
    </citation>
    <scope>NUCLEOTIDE SEQUENCE [LARGE SCALE GENOMIC DNA]</scope>
    <source>
        <strain evidence="7 8">CCMP332</strain>
    </source>
</reference>
<protein>
    <submittedName>
        <fullName evidence="7">Uncharacterized protein</fullName>
    </submittedName>
</protein>
<dbReference type="Proteomes" id="UP001516023">
    <property type="component" value="Unassembled WGS sequence"/>
</dbReference>
<evidence type="ECO:0000313" key="8">
    <source>
        <dbReference type="Proteomes" id="UP001516023"/>
    </source>
</evidence>
<dbReference type="GO" id="GO:0016020">
    <property type="term" value="C:membrane"/>
    <property type="evidence" value="ECO:0007669"/>
    <property type="project" value="UniProtKB-SubCell"/>
</dbReference>
<accession>A0ABD3PTP9</accession>
<feature type="transmembrane region" description="Helical" evidence="6">
    <location>
        <begin position="419"/>
        <end position="438"/>
    </location>
</feature>
<feature type="region of interest" description="Disordered" evidence="5">
    <location>
        <begin position="968"/>
        <end position="1014"/>
    </location>
</feature>
<proteinExistence type="predicted"/>
<feature type="transmembrane region" description="Helical" evidence="6">
    <location>
        <begin position="458"/>
        <end position="477"/>
    </location>
</feature>
<keyword evidence="2 6" id="KW-0812">Transmembrane</keyword>